<sequence>MTSIDRKFITENILKLLDYSGVADSDFANLIEKSSRTMVRIRKGEALFTIESINIATQFFDKTLDELNTIKVEFEENYRNKLKDIHKSNTSFYAVLEKRPTITYAIKYYLLEYHEFQTSGMIVDKINDFFNSLGWEYSSSYISSSMSRHKKQIYVAGTKIVDGNKVNVYKKK</sequence>
<evidence type="ECO:0000313" key="2">
    <source>
        <dbReference type="Proteomes" id="UP000198785"/>
    </source>
</evidence>
<keyword evidence="2" id="KW-1185">Reference proteome</keyword>
<name>A0A1I6THR6_9SPHI</name>
<dbReference type="RefSeq" id="WP_093365663.1">
    <property type="nucleotide sequence ID" value="NZ_FOZZ01000006.1"/>
</dbReference>
<dbReference type="OrthoDB" id="708916at2"/>
<organism evidence="1 2">
    <name type="scientific">Sphingobacterium wenxiniae</name>
    <dbReference type="NCBI Taxonomy" id="683125"/>
    <lineage>
        <taxon>Bacteria</taxon>
        <taxon>Pseudomonadati</taxon>
        <taxon>Bacteroidota</taxon>
        <taxon>Sphingobacteriia</taxon>
        <taxon>Sphingobacteriales</taxon>
        <taxon>Sphingobacteriaceae</taxon>
        <taxon>Sphingobacterium</taxon>
    </lineage>
</organism>
<gene>
    <name evidence="1" type="ORF">SAMN05660206_106155</name>
</gene>
<dbReference type="EMBL" id="FOZZ01000006">
    <property type="protein sequence ID" value="SFS88688.1"/>
    <property type="molecule type" value="Genomic_DNA"/>
</dbReference>
<accession>A0A1I6THR6</accession>
<dbReference type="AlphaFoldDB" id="A0A1I6THR6"/>
<protein>
    <submittedName>
        <fullName evidence="1">Uncharacterized protein</fullName>
    </submittedName>
</protein>
<reference evidence="1 2" key="1">
    <citation type="submission" date="2016-10" db="EMBL/GenBank/DDBJ databases">
        <authorList>
            <person name="de Groot N.N."/>
        </authorList>
    </citation>
    <scope>NUCLEOTIDE SEQUENCE [LARGE SCALE GENOMIC DNA]</scope>
    <source>
        <strain evidence="1 2">DSM 22789</strain>
    </source>
</reference>
<dbReference type="Proteomes" id="UP000198785">
    <property type="component" value="Unassembled WGS sequence"/>
</dbReference>
<proteinExistence type="predicted"/>
<evidence type="ECO:0000313" key="1">
    <source>
        <dbReference type="EMBL" id="SFS88688.1"/>
    </source>
</evidence>